<dbReference type="AlphaFoldDB" id="A0A1H5NQ86"/>
<keyword evidence="1" id="KW-0472">Membrane</keyword>
<protein>
    <recommendedName>
        <fullName evidence="4">DUF2938 domain-containing protein</fullName>
    </recommendedName>
</protein>
<feature type="transmembrane region" description="Helical" evidence="1">
    <location>
        <begin position="105"/>
        <end position="127"/>
    </location>
</feature>
<dbReference type="Pfam" id="PF11158">
    <property type="entry name" value="DUF2938"/>
    <property type="match status" value="1"/>
</dbReference>
<dbReference type="InterPro" id="IPR021329">
    <property type="entry name" value="DUF2938"/>
</dbReference>
<feature type="transmembrane region" description="Helical" evidence="1">
    <location>
        <begin position="147"/>
        <end position="168"/>
    </location>
</feature>
<dbReference type="RefSeq" id="WP_241486149.1">
    <property type="nucleotide sequence ID" value="NZ_FNUD01000002.1"/>
</dbReference>
<keyword evidence="3" id="KW-1185">Reference proteome</keyword>
<keyword evidence="1" id="KW-0812">Transmembrane</keyword>
<feature type="transmembrane region" description="Helical" evidence="1">
    <location>
        <begin position="74"/>
        <end position="93"/>
    </location>
</feature>
<evidence type="ECO:0000256" key="1">
    <source>
        <dbReference type="SAM" id="Phobius"/>
    </source>
</evidence>
<reference evidence="2" key="1">
    <citation type="submission" date="2016-10" db="EMBL/GenBank/DDBJ databases">
        <authorList>
            <person name="Varghese N."/>
            <person name="Submissions S."/>
        </authorList>
    </citation>
    <scope>NUCLEOTIDE SEQUENCE [LARGE SCALE GENOMIC DNA]</scope>
    <source>
        <strain evidence="2">LMG 25555</strain>
    </source>
</reference>
<gene>
    <name evidence="2" type="ORF">SAMN04489800_3836</name>
</gene>
<comment type="caution">
    <text evidence="2">The sequence shown here is derived from an EMBL/GenBank/DDBJ whole genome shotgun (WGS) entry which is preliminary data.</text>
</comment>
<evidence type="ECO:0000313" key="2">
    <source>
        <dbReference type="EMBL" id="SEF03829.1"/>
    </source>
</evidence>
<feature type="transmembrane region" description="Helical" evidence="1">
    <location>
        <begin position="12"/>
        <end position="31"/>
    </location>
</feature>
<sequence>MGNIMEAGETLLRILFVGMAATLIMDVSALIRARVFGSASIDYGLVGRWLGHMLHGQFRHASIVAAPRVRHERLVGWVFHYITGCVFAMALLGGQGLGWLCNPSLMPALLTGLISVIAPFFIMQPAFGLGIAASRTAVPSAARRRSLIAHLTFGLGLYAAGWLLMLLFPAPQCLG</sequence>
<dbReference type="Proteomes" id="UP000183613">
    <property type="component" value="Unassembled WGS sequence"/>
</dbReference>
<name>A0A1H5NQ86_PSEDM</name>
<evidence type="ECO:0000313" key="3">
    <source>
        <dbReference type="Proteomes" id="UP000183613"/>
    </source>
</evidence>
<organism evidence="2 3">
    <name type="scientific">Pseudomonas deceptionensis</name>
    <dbReference type="NCBI Taxonomy" id="882211"/>
    <lineage>
        <taxon>Bacteria</taxon>
        <taxon>Pseudomonadati</taxon>
        <taxon>Pseudomonadota</taxon>
        <taxon>Gammaproteobacteria</taxon>
        <taxon>Pseudomonadales</taxon>
        <taxon>Pseudomonadaceae</taxon>
        <taxon>Pseudomonas</taxon>
    </lineage>
</organism>
<keyword evidence="1" id="KW-1133">Transmembrane helix</keyword>
<proteinExistence type="predicted"/>
<evidence type="ECO:0008006" key="4">
    <source>
        <dbReference type="Google" id="ProtNLM"/>
    </source>
</evidence>
<dbReference type="EMBL" id="FNUD01000002">
    <property type="protein sequence ID" value="SEF03829.1"/>
    <property type="molecule type" value="Genomic_DNA"/>
</dbReference>
<accession>A0A1H5NQ86</accession>